<evidence type="ECO:0000313" key="3">
    <source>
        <dbReference type="EMBL" id="NMR71093.1"/>
    </source>
</evidence>
<keyword evidence="1" id="KW-0812">Transmembrane</keyword>
<gene>
    <name evidence="4" type="ORF">BCS93_09905</name>
    <name evidence="3" type="ORF">HJ568_14160</name>
</gene>
<dbReference type="InterPro" id="IPR012495">
    <property type="entry name" value="TadE-like_dom"/>
</dbReference>
<reference evidence="5" key="1">
    <citation type="submission" date="2016-07" db="EMBL/GenBank/DDBJ databases">
        <title>Nontailed viruses are major unrecognized killers of bacteria in the ocean.</title>
        <authorList>
            <person name="Kauffman K."/>
            <person name="Hussain F."/>
            <person name="Yang J."/>
            <person name="Arevalo P."/>
            <person name="Brown J."/>
            <person name="Cutler M."/>
            <person name="Kelly L."/>
            <person name="Polz M.F."/>
        </authorList>
    </citation>
    <scope>NUCLEOTIDE SEQUENCE [LARGE SCALE GENOMIC DNA]</scope>
    <source>
        <strain evidence="5">10N.222.49.A5</strain>
    </source>
</reference>
<reference evidence="4" key="3">
    <citation type="journal article" date="2018" name="Nature">
        <title>A major lineage of non-tailed dsDNA viruses as unrecognized killers of marine bacteria.</title>
        <authorList>
            <person name="Kauffman K.M."/>
            <person name="Hussain F.A."/>
            <person name="Yang J."/>
            <person name="Arevalo P."/>
            <person name="Brown J.M."/>
            <person name="Chang W.K."/>
            <person name="VanInsberghe D."/>
            <person name="Elsherbini J."/>
            <person name="Sharma R.S."/>
            <person name="Cutler M.B."/>
            <person name="Kelly L."/>
            <person name="Polz M.F."/>
        </authorList>
    </citation>
    <scope>NUCLEOTIDE SEQUENCE</scope>
    <source>
        <strain evidence="4">10N.222.49.A5</strain>
    </source>
</reference>
<evidence type="ECO:0000259" key="2">
    <source>
        <dbReference type="Pfam" id="PF07811"/>
    </source>
</evidence>
<reference evidence="3 6" key="4">
    <citation type="submission" date="2020-04" db="EMBL/GenBank/DDBJ databases">
        <title>WGS-Seq of Vibrio isolated by the O'Toole Lab.</title>
        <authorList>
            <person name="Mckone K.P."/>
            <person name="Whitaker R."/>
            <person name="Sevigney J.L."/>
            <person name="Herring J.B."/>
            <person name="O'Toole G."/>
        </authorList>
    </citation>
    <scope>NUCLEOTIDE SEQUENCE [LARGE SCALE GENOMIC DNA]</scope>
    <source>
        <strain evidence="3 6">BS_02</strain>
    </source>
</reference>
<keyword evidence="1" id="KW-0472">Membrane</keyword>
<keyword evidence="1" id="KW-1133">Transmembrane helix</keyword>
<dbReference type="Pfam" id="PF07811">
    <property type="entry name" value="TadE"/>
    <property type="match status" value="1"/>
</dbReference>
<dbReference type="AlphaFoldDB" id="A0AAP8SWU3"/>
<feature type="domain" description="TadE-like" evidence="2">
    <location>
        <begin position="12"/>
        <end position="53"/>
    </location>
</feature>
<dbReference type="EMBL" id="MDBO01000067">
    <property type="protein sequence ID" value="PMP10736.1"/>
    <property type="molecule type" value="Genomic_DNA"/>
</dbReference>
<evidence type="ECO:0000313" key="4">
    <source>
        <dbReference type="EMBL" id="PMP10736.1"/>
    </source>
</evidence>
<keyword evidence="6" id="KW-1185">Reference proteome</keyword>
<proteinExistence type="predicted"/>
<reference evidence="4" key="2">
    <citation type="submission" date="2016-07" db="EMBL/GenBank/DDBJ databases">
        <authorList>
            <person name="Kauffman K."/>
            <person name="Arevalo P."/>
            <person name="Polz M.F."/>
        </authorList>
    </citation>
    <scope>NUCLEOTIDE SEQUENCE</scope>
    <source>
        <strain evidence="4">10N.222.49.A5</strain>
    </source>
</reference>
<protein>
    <submittedName>
        <fullName evidence="3">Pilus assembly protein</fullName>
    </submittedName>
</protein>
<comment type="caution">
    <text evidence="4">The sequence shown here is derived from an EMBL/GenBank/DDBJ whole genome shotgun (WGS) entry which is preliminary data.</text>
</comment>
<organism evidence="4 5">
    <name type="scientific">Vibrio breoganii</name>
    <dbReference type="NCBI Taxonomy" id="553239"/>
    <lineage>
        <taxon>Bacteria</taxon>
        <taxon>Pseudomonadati</taxon>
        <taxon>Pseudomonadota</taxon>
        <taxon>Gammaproteobacteria</taxon>
        <taxon>Vibrionales</taxon>
        <taxon>Vibrionaceae</taxon>
        <taxon>Vibrio</taxon>
    </lineage>
</organism>
<name>A0AAP8SWU3_9VIBR</name>
<dbReference type="RefSeq" id="WP_102334846.1">
    <property type="nucleotide sequence ID" value="NZ_JABBXC010000025.1"/>
</dbReference>
<dbReference type="EMBL" id="JABCJR010000028">
    <property type="protein sequence ID" value="NMR71093.1"/>
    <property type="molecule type" value="Genomic_DNA"/>
</dbReference>
<dbReference type="Proteomes" id="UP000590068">
    <property type="component" value="Unassembled WGS sequence"/>
</dbReference>
<accession>A0AAP8SWU3</accession>
<evidence type="ECO:0000256" key="1">
    <source>
        <dbReference type="SAM" id="Phobius"/>
    </source>
</evidence>
<sequence>MKKASLYSKNQGLASVEMTFIVPVLLIIMVGIFELTQIIQANNIIISISREGANLISRNSSQTPEEVMDVVASTSDPLNLNEDGIIYINLVVGREDSDGNALAPVLNQQYRWGNFGYAADSSTWGDCATWTGSDNGTCDMGDSDPELANFPLQLDNGESVYVVEVIYRYSPISTLIFDSDFTIKELTYL</sequence>
<evidence type="ECO:0000313" key="6">
    <source>
        <dbReference type="Proteomes" id="UP000590068"/>
    </source>
</evidence>
<dbReference type="Proteomes" id="UP000235611">
    <property type="component" value="Unassembled WGS sequence"/>
</dbReference>
<feature type="transmembrane region" description="Helical" evidence="1">
    <location>
        <begin position="12"/>
        <end position="33"/>
    </location>
</feature>
<evidence type="ECO:0000313" key="5">
    <source>
        <dbReference type="Proteomes" id="UP000235611"/>
    </source>
</evidence>